<sequence length="207" mass="23168">MERIHGPEIRAPCGHYYDEECIDQLFSAAARDEALFPPTCCGKRIPLAAVREHLTDASLATFEEKRREFGAQKRVYCARASCSRFLSVQYDSTRLTMNAPRLRCPAPGCGTVTCMRCKLEVHEGVHHRCDKDVDAVDALELGERAGWARCPGCETLIELNQGCFHMTCRCSTEFCYLCRKRWKTCYCPQWEEGRLNGGGGGGGDGDD</sequence>
<dbReference type="InterPro" id="IPR002867">
    <property type="entry name" value="IBR_dom"/>
</dbReference>
<dbReference type="Proteomes" id="UP000230002">
    <property type="component" value="Unassembled WGS sequence"/>
</dbReference>
<evidence type="ECO:0000256" key="1">
    <source>
        <dbReference type="ARBA" id="ARBA00001798"/>
    </source>
</evidence>
<dbReference type="Pfam" id="PF01485">
    <property type="entry name" value="IBR"/>
    <property type="match status" value="2"/>
</dbReference>
<dbReference type="GO" id="GO:0061630">
    <property type="term" value="F:ubiquitin protein ligase activity"/>
    <property type="evidence" value="ECO:0007669"/>
    <property type="project" value="UniProtKB-EC"/>
</dbReference>
<keyword evidence="3" id="KW-0808">Transferase</keyword>
<evidence type="ECO:0000259" key="9">
    <source>
        <dbReference type="PROSITE" id="PS51873"/>
    </source>
</evidence>
<evidence type="ECO:0000313" key="11">
    <source>
        <dbReference type="Proteomes" id="UP000230002"/>
    </source>
</evidence>
<keyword evidence="8" id="KW-0862">Zinc</keyword>
<dbReference type="InterPro" id="IPR044066">
    <property type="entry name" value="TRIAD_supradom"/>
</dbReference>
<name>A0A2G8S1K8_9APHY</name>
<evidence type="ECO:0000256" key="2">
    <source>
        <dbReference type="ARBA" id="ARBA00012251"/>
    </source>
</evidence>
<proteinExistence type="predicted"/>
<dbReference type="SUPFAM" id="SSF57850">
    <property type="entry name" value="RING/U-box"/>
    <property type="match status" value="1"/>
</dbReference>
<reference evidence="10 11" key="1">
    <citation type="journal article" date="2015" name="Sci. Rep.">
        <title>Chromosome-level genome map provides insights into diverse defense mechanisms in the medicinal fungus Ganoderma sinense.</title>
        <authorList>
            <person name="Zhu Y."/>
            <person name="Xu J."/>
            <person name="Sun C."/>
            <person name="Zhou S."/>
            <person name="Xu H."/>
            <person name="Nelson D.R."/>
            <person name="Qian J."/>
            <person name="Song J."/>
            <person name="Luo H."/>
            <person name="Xiang L."/>
            <person name="Li Y."/>
            <person name="Xu Z."/>
            <person name="Ji A."/>
            <person name="Wang L."/>
            <person name="Lu S."/>
            <person name="Hayward A."/>
            <person name="Sun W."/>
            <person name="Li X."/>
            <person name="Schwartz D.C."/>
            <person name="Wang Y."/>
            <person name="Chen S."/>
        </authorList>
    </citation>
    <scope>NUCLEOTIDE SEQUENCE [LARGE SCALE GENOMIC DNA]</scope>
    <source>
        <strain evidence="10 11">ZZ0214-1</strain>
    </source>
</reference>
<feature type="domain" description="RING-type" evidence="9">
    <location>
        <begin position="1"/>
        <end position="191"/>
    </location>
</feature>
<dbReference type="Gene3D" id="1.20.120.1750">
    <property type="match status" value="1"/>
</dbReference>
<gene>
    <name evidence="10" type="ORF">GSI_10815</name>
</gene>
<dbReference type="PANTHER" id="PTHR11685">
    <property type="entry name" value="RBR FAMILY RING FINGER AND IBR DOMAIN-CONTAINING"/>
    <property type="match status" value="1"/>
</dbReference>
<dbReference type="PROSITE" id="PS51873">
    <property type="entry name" value="TRIAD"/>
    <property type="match status" value="1"/>
</dbReference>
<dbReference type="CDD" id="cd22584">
    <property type="entry name" value="Rcat_RBR_unk"/>
    <property type="match status" value="1"/>
</dbReference>
<keyword evidence="7" id="KW-0833">Ubl conjugation pathway</keyword>
<dbReference type="GO" id="GO:0016567">
    <property type="term" value="P:protein ubiquitination"/>
    <property type="evidence" value="ECO:0007669"/>
    <property type="project" value="InterPro"/>
</dbReference>
<evidence type="ECO:0000256" key="4">
    <source>
        <dbReference type="ARBA" id="ARBA00022723"/>
    </source>
</evidence>
<keyword evidence="6" id="KW-0863">Zinc-finger</keyword>
<dbReference type="GO" id="GO:0008270">
    <property type="term" value="F:zinc ion binding"/>
    <property type="evidence" value="ECO:0007669"/>
    <property type="project" value="UniProtKB-KW"/>
</dbReference>
<dbReference type="STRING" id="1077348.A0A2G8S1K8"/>
<dbReference type="EC" id="2.3.2.31" evidence="2"/>
<keyword evidence="5" id="KW-0677">Repeat</keyword>
<keyword evidence="4" id="KW-0479">Metal-binding</keyword>
<comment type="catalytic activity">
    <reaction evidence="1">
        <text>[E2 ubiquitin-conjugating enzyme]-S-ubiquitinyl-L-cysteine + [acceptor protein]-L-lysine = [E2 ubiquitin-conjugating enzyme]-L-cysteine + [acceptor protein]-N(6)-ubiquitinyl-L-lysine.</text>
        <dbReference type="EC" id="2.3.2.31"/>
    </reaction>
</comment>
<protein>
    <recommendedName>
        <fullName evidence="2">RBR-type E3 ubiquitin transferase</fullName>
        <ecNumber evidence="2">2.3.2.31</ecNumber>
    </recommendedName>
</protein>
<keyword evidence="11" id="KW-1185">Reference proteome</keyword>
<evidence type="ECO:0000256" key="6">
    <source>
        <dbReference type="ARBA" id="ARBA00022771"/>
    </source>
</evidence>
<dbReference type="OrthoDB" id="9977870at2759"/>
<evidence type="ECO:0000256" key="7">
    <source>
        <dbReference type="ARBA" id="ARBA00022786"/>
    </source>
</evidence>
<organism evidence="10 11">
    <name type="scientific">Ganoderma sinense ZZ0214-1</name>
    <dbReference type="NCBI Taxonomy" id="1077348"/>
    <lineage>
        <taxon>Eukaryota</taxon>
        <taxon>Fungi</taxon>
        <taxon>Dikarya</taxon>
        <taxon>Basidiomycota</taxon>
        <taxon>Agaricomycotina</taxon>
        <taxon>Agaricomycetes</taxon>
        <taxon>Polyporales</taxon>
        <taxon>Polyporaceae</taxon>
        <taxon>Ganoderma</taxon>
    </lineage>
</organism>
<comment type="caution">
    <text evidence="10">The sequence shown here is derived from an EMBL/GenBank/DDBJ whole genome shotgun (WGS) entry which is preliminary data.</text>
</comment>
<accession>A0A2G8S1K8</accession>
<dbReference type="InterPro" id="IPR031127">
    <property type="entry name" value="E3_UB_ligase_RBR"/>
</dbReference>
<evidence type="ECO:0000313" key="10">
    <source>
        <dbReference type="EMBL" id="PIL27663.1"/>
    </source>
</evidence>
<dbReference type="SMART" id="SM00647">
    <property type="entry name" value="IBR"/>
    <property type="match status" value="2"/>
</dbReference>
<evidence type="ECO:0000256" key="3">
    <source>
        <dbReference type="ARBA" id="ARBA00022679"/>
    </source>
</evidence>
<evidence type="ECO:0000256" key="5">
    <source>
        <dbReference type="ARBA" id="ARBA00022737"/>
    </source>
</evidence>
<evidence type="ECO:0000256" key="8">
    <source>
        <dbReference type="ARBA" id="ARBA00022833"/>
    </source>
</evidence>
<dbReference type="AlphaFoldDB" id="A0A2G8S1K8"/>
<dbReference type="EMBL" id="AYKW01000034">
    <property type="protein sequence ID" value="PIL27663.1"/>
    <property type="molecule type" value="Genomic_DNA"/>
</dbReference>